<name>A0AAV4PVU2_CAEEX</name>
<feature type="non-terminal residue" evidence="2">
    <location>
        <position position="70"/>
    </location>
</feature>
<sequence length="70" mass="8043">MDEKVNEYQTQPANTDSNSAPGEDSLRFGAKSVDVWKIGLVGVNNNRLMHFEEEEGLSGFQDCWLFLKYW</sequence>
<dbReference type="Proteomes" id="UP001054945">
    <property type="component" value="Unassembled WGS sequence"/>
</dbReference>
<evidence type="ECO:0000313" key="2">
    <source>
        <dbReference type="EMBL" id="GIY01192.1"/>
    </source>
</evidence>
<keyword evidence="3" id="KW-1185">Reference proteome</keyword>
<comment type="caution">
    <text evidence="2">The sequence shown here is derived from an EMBL/GenBank/DDBJ whole genome shotgun (WGS) entry which is preliminary data.</text>
</comment>
<gene>
    <name evidence="2" type="ORF">CEXT_602021</name>
</gene>
<reference evidence="2 3" key="1">
    <citation type="submission" date="2021-06" db="EMBL/GenBank/DDBJ databases">
        <title>Caerostris extrusa draft genome.</title>
        <authorList>
            <person name="Kono N."/>
            <person name="Arakawa K."/>
        </authorList>
    </citation>
    <scope>NUCLEOTIDE SEQUENCE [LARGE SCALE GENOMIC DNA]</scope>
</reference>
<evidence type="ECO:0000256" key="1">
    <source>
        <dbReference type="SAM" id="MobiDB-lite"/>
    </source>
</evidence>
<feature type="compositionally biased region" description="Polar residues" evidence="1">
    <location>
        <begin position="7"/>
        <end position="20"/>
    </location>
</feature>
<dbReference type="EMBL" id="BPLR01005276">
    <property type="protein sequence ID" value="GIY01192.1"/>
    <property type="molecule type" value="Genomic_DNA"/>
</dbReference>
<proteinExistence type="predicted"/>
<accession>A0AAV4PVU2</accession>
<evidence type="ECO:0000313" key="3">
    <source>
        <dbReference type="Proteomes" id="UP001054945"/>
    </source>
</evidence>
<dbReference type="AlphaFoldDB" id="A0AAV4PVU2"/>
<feature type="region of interest" description="Disordered" evidence="1">
    <location>
        <begin position="1"/>
        <end position="24"/>
    </location>
</feature>
<organism evidence="2 3">
    <name type="scientific">Caerostris extrusa</name>
    <name type="common">Bark spider</name>
    <name type="synonym">Caerostris bankana</name>
    <dbReference type="NCBI Taxonomy" id="172846"/>
    <lineage>
        <taxon>Eukaryota</taxon>
        <taxon>Metazoa</taxon>
        <taxon>Ecdysozoa</taxon>
        <taxon>Arthropoda</taxon>
        <taxon>Chelicerata</taxon>
        <taxon>Arachnida</taxon>
        <taxon>Araneae</taxon>
        <taxon>Araneomorphae</taxon>
        <taxon>Entelegynae</taxon>
        <taxon>Araneoidea</taxon>
        <taxon>Araneidae</taxon>
        <taxon>Caerostris</taxon>
    </lineage>
</organism>
<protein>
    <submittedName>
        <fullName evidence="2">Uncharacterized protein</fullName>
    </submittedName>
</protein>